<organism evidence="3 4">
    <name type="scientific">candidate division TA06 bacterium</name>
    <dbReference type="NCBI Taxonomy" id="2250710"/>
    <lineage>
        <taxon>Bacteria</taxon>
        <taxon>Bacteria division TA06</taxon>
    </lineage>
</organism>
<evidence type="ECO:0000313" key="3">
    <source>
        <dbReference type="EMBL" id="RKX65172.1"/>
    </source>
</evidence>
<feature type="transmembrane region" description="Helical" evidence="1">
    <location>
        <begin position="202"/>
        <end position="222"/>
    </location>
</feature>
<comment type="caution">
    <text evidence="3">The sequence shown here is derived from an EMBL/GenBank/DDBJ whole genome shotgun (WGS) entry which is preliminary data.</text>
</comment>
<dbReference type="InterPro" id="IPR003675">
    <property type="entry name" value="Rce1/LyrA-like_dom"/>
</dbReference>
<feature type="domain" description="CAAX prenyl protease 2/Lysostaphin resistance protein A-like" evidence="2">
    <location>
        <begin position="109"/>
        <end position="214"/>
    </location>
</feature>
<feature type="transmembrane region" description="Helical" evidence="1">
    <location>
        <begin position="78"/>
        <end position="96"/>
    </location>
</feature>
<gene>
    <name evidence="3" type="ORF">DRP44_06935</name>
</gene>
<dbReference type="GO" id="GO:0080120">
    <property type="term" value="P:CAAX-box protein maturation"/>
    <property type="evidence" value="ECO:0007669"/>
    <property type="project" value="UniProtKB-ARBA"/>
</dbReference>
<dbReference type="AlphaFoldDB" id="A0A660S7H3"/>
<feature type="transmembrane region" description="Helical" evidence="1">
    <location>
        <begin position="148"/>
        <end position="168"/>
    </location>
</feature>
<accession>A0A660S7H3</accession>
<feature type="transmembrane region" description="Helical" evidence="1">
    <location>
        <begin position="174"/>
        <end position="195"/>
    </location>
</feature>
<keyword evidence="1" id="KW-0472">Membrane</keyword>
<proteinExistence type="predicted"/>
<feature type="transmembrane region" description="Helical" evidence="1">
    <location>
        <begin position="108"/>
        <end position="127"/>
    </location>
</feature>
<name>A0A660S7H3_UNCT6</name>
<evidence type="ECO:0000313" key="4">
    <source>
        <dbReference type="Proteomes" id="UP000282321"/>
    </source>
</evidence>
<dbReference type="EMBL" id="QNBC01000106">
    <property type="protein sequence ID" value="RKX65172.1"/>
    <property type="molecule type" value="Genomic_DNA"/>
</dbReference>
<dbReference type="GO" id="GO:0004175">
    <property type="term" value="F:endopeptidase activity"/>
    <property type="evidence" value="ECO:0007669"/>
    <property type="project" value="UniProtKB-ARBA"/>
</dbReference>
<feature type="transmembrane region" description="Helical" evidence="1">
    <location>
        <begin position="39"/>
        <end position="57"/>
    </location>
</feature>
<evidence type="ECO:0000259" key="2">
    <source>
        <dbReference type="Pfam" id="PF02517"/>
    </source>
</evidence>
<reference evidence="3 4" key="1">
    <citation type="submission" date="2018-06" db="EMBL/GenBank/DDBJ databases">
        <title>Extensive metabolic versatility and redundancy in microbially diverse, dynamic hydrothermal sediments.</title>
        <authorList>
            <person name="Dombrowski N."/>
            <person name="Teske A."/>
            <person name="Baker B.J."/>
        </authorList>
    </citation>
    <scope>NUCLEOTIDE SEQUENCE [LARGE SCALE GENOMIC DNA]</scope>
    <source>
        <strain evidence="3">B35_G9</strain>
    </source>
</reference>
<keyword evidence="1" id="KW-0812">Transmembrane</keyword>
<dbReference type="Proteomes" id="UP000282321">
    <property type="component" value="Unassembled WGS sequence"/>
</dbReference>
<protein>
    <recommendedName>
        <fullName evidence="2">CAAX prenyl protease 2/Lysostaphin resistance protein A-like domain-containing protein</fullName>
    </recommendedName>
</protein>
<sequence length="223" mass="24648">MNKILKMFLGIFVTFLVLMISGGIEITLKSLSISIPEGVGSQFGILIISILLIFLFSRKQIIKFNISKLKIRQLIYPIGLTVLLSILIYLFSMIVGNENHPSATSMSVLQQLIFIVFFASLSEELLFRGFLQNMLEPIRSCGINISNIRLSLPVIISGVLFGIMHFALVSTGASFSLVIQIVVSAMLLGMIAGFFQEKHNNFTFAFIVHMTANLSGLIISIVL</sequence>
<keyword evidence="1" id="KW-1133">Transmembrane helix</keyword>
<dbReference type="Pfam" id="PF02517">
    <property type="entry name" value="Rce1-like"/>
    <property type="match status" value="1"/>
</dbReference>
<evidence type="ECO:0000256" key="1">
    <source>
        <dbReference type="SAM" id="Phobius"/>
    </source>
</evidence>